<name>K0R1S8_THAOC</name>
<dbReference type="InterPro" id="IPR001584">
    <property type="entry name" value="Integrase_cat-core"/>
</dbReference>
<dbReference type="InterPro" id="IPR036397">
    <property type="entry name" value="RNaseH_sf"/>
</dbReference>
<dbReference type="Pfam" id="PF07727">
    <property type="entry name" value="RVT_2"/>
    <property type="match status" value="1"/>
</dbReference>
<evidence type="ECO:0000259" key="2">
    <source>
        <dbReference type="PROSITE" id="PS50994"/>
    </source>
</evidence>
<reference evidence="3 4" key="1">
    <citation type="journal article" date="2012" name="Genome Biol.">
        <title>Genome and low-iron response of an oceanic diatom adapted to chronic iron limitation.</title>
        <authorList>
            <person name="Lommer M."/>
            <person name="Specht M."/>
            <person name="Roy A.S."/>
            <person name="Kraemer L."/>
            <person name="Andreson R."/>
            <person name="Gutowska M.A."/>
            <person name="Wolf J."/>
            <person name="Bergner S.V."/>
            <person name="Schilhabel M.B."/>
            <person name="Klostermeier U.C."/>
            <person name="Beiko R.G."/>
            <person name="Rosenstiel P."/>
            <person name="Hippler M."/>
            <person name="Laroche J."/>
        </authorList>
    </citation>
    <scope>NUCLEOTIDE SEQUENCE [LARGE SCALE GENOMIC DNA]</scope>
    <source>
        <strain evidence="3 4">CCMP1005</strain>
    </source>
</reference>
<keyword evidence="4" id="KW-1185">Reference proteome</keyword>
<dbReference type="SUPFAM" id="SSF53098">
    <property type="entry name" value="Ribonuclease H-like"/>
    <property type="match status" value="1"/>
</dbReference>
<evidence type="ECO:0000313" key="4">
    <source>
        <dbReference type="Proteomes" id="UP000266841"/>
    </source>
</evidence>
<feature type="compositionally biased region" description="Pro residues" evidence="1">
    <location>
        <begin position="379"/>
        <end position="389"/>
    </location>
</feature>
<dbReference type="PANTHER" id="PTHR11439:SF467">
    <property type="entry name" value="INTEGRASE CATALYTIC DOMAIN-CONTAINING PROTEIN"/>
    <property type="match status" value="1"/>
</dbReference>
<organism evidence="3 4">
    <name type="scientific">Thalassiosira oceanica</name>
    <name type="common">Marine diatom</name>
    <dbReference type="NCBI Taxonomy" id="159749"/>
    <lineage>
        <taxon>Eukaryota</taxon>
        <taxon>Sar</taxon>
        <taxon>Stramenopiles</taxon>
        <taxon>Ochrophyta</taxon>
        <taxon>Bacillariophyta</taxon>
        <taxon>Coscinodiscophyceae</taxon>
        <taxon>Thalassiosirophycidae</taxon>
        <taxon>Thalassiosirales</taxon>
        <taxon>Thalassiosiraceae</taxon>
        <taxon>Thalassiosira</taxon>
    </lineage>
</organism>
<dbReference type="InterPro" id="IPR012337">
    <property type="entry name" value="RNaseH-like_sf"/>
</dbReference>
<feature type="domain" description="Integrase catalytic" evidence="2">
    <location>
        <begin position="475"/>
        <end position="658"/>
    </location>
</feature>
<evidence type="ECO:0000256" key="1">
    <source>
        <dbReference type="SAM" id="MobiDB-lite"/>
    </source>
</evidence>
<dbReference type="GO" id="GO:0003676">
    <property type="term" value="F:nucleic acid binding"/>
    <property type="evidence" value="ECO:0007669"/>
    <property type="project" value="InterPro"/>
</dbReference>
<feature type="compositionally biased region" description="Pro residues" evidence="1">
    <location>
        <begin position="42"/>
        <end position="57"/>
    </location>
</feature>
<dbReference type="CDD" id="cd09272">
    <property type="entry name" value="RNase_HI_RT_Ty1"/>
    <property type="match status" value="1"/>
</dbReference>
<gene>
    <name evidence="3" type="ORF">THAOC_36495</name>
</gene>
<feature type="compositionally biased region" description="Polar residues" evidence="1">
    <location>
        <begin position="401"/>
        <end position="421"/>
    </location>
</feature>
<protein>
    <recommendedName>
        <fullName evidence="2">Integrase catalytic domain-containing protein</fullName>
    </recommendedName>
</protein>
<dbReference type="eggNOG" id="KOG0017">
    <property type="taxonomic scope" value="Eukaryota"/>
</dbReference>
<accession>K0R1S8</accession>
<feature type="compositionally biased region" description="Polar residues" evidence="1">
    <location>
        <begin position="1"/>
        <end position="10"/>
    </location>
</feature>
<dbReference type="OrthoDB" id="413361at2759"/>
<evidence type="ECO:0000313" key="3">
    <source>
        <dbReference type="EMBL" id="EJK44929.1"/>
    </source>
</evidence>
<dbReference type="InterPro" id="IPR057670">
    <property type="entry name" value="SH3_retrovirus"/>
</dbReference>
<dbReference type="Pfam" id="PF25597">
    <property type="entry name" value="SH3_retrovirus"/>
    <property type="match status" value="1"/>
</dbReference>
<dbReference type="GO" id="GO:0015074">
    <property type="term" value="P:DNA integration"/>
    <property type="evidence" value="ECO:0007669"/>
    <property type="project" value="InterPro"/>
</dbReference>
<feature type="region of interest" description="Disordered" evidence="1">
    <location>
        <begin position="1"/>
        <end position="62"/>
    </location>
</feature>
<dbReference type="Gene3D" id="3.30.420.10">
    <property type="entry name" value="Ribonuclease H-like superfamily/Ribonuclease H"/>
    <property type="match status" value="1"/>
</dbReference>
<dbReference type="PROSITE" id="PS50994">
    <property type="entry name" value="INTEGRASE"/>
    <property type="match status" value="1"/>
</dbReference>
<dbReference type="InterPro" id="IPR013103">
    <property type="entry name" value="RVT_2"/>
</dbReference>
<proteinExistence type="predicted"/>
<sequence length="1623" mass="182902">MLAHSTQLTATGILEDPASEDGGDHASEEIMDYPMAVDQDPVKPPPEPPPPAPPPLPSQDDSQRWYARALKVAVSVANNMPTRTATLDDLLLSPGDVEVTDRCLAPPGSIMDWTCPFSPENRLPVCKNDLCGLRTSKLVDMVDNSWTLEDSRFEDVIAEQKLPFDTVVRQVHVARVDLQGQRQGLRSSSRTIDMLADSGSNINLGNDATAVTGTHAISPVTIGLAADGECTPCTHKGWISFDLEDGRTLRSQTFLNEGATDFIISPEAIMYSHPDIYRWEQQGFRGNNPGSLRFYDKNDRILLTLRLKKRNNLYYYEYTTPCLASQLPTHPQSPMAAVCQSQPDTDPPLDLVVAKVIRFSTSVEVATFKPEEHLVQPSSPLPMAAPSPVHPILRDPRPRQAPSTPKRSPAQRTPVTLAQQTDSETWAARMGFCGEHQLEVLPQHVEGTPNEFHLHPFRHIDIRERAAIRRQAARRSATKAQDTGQRWFMDFGFMRASTSDYSRPNPKRDRVVESYDGFWAYLLIVDEASRRAWVFLTTSKEPPVEFASEFMRINGRPDGGVIRCDQGGELARSSRFRQVMFEQHRYIVEPTGADSPSQNGGAERVNGTLAVIVRTLLYGSCLDASFWSAALLHAVYLYNRRVHSAINKTPFEAWYGRKPNLKLLRTFGARVCVRRPGDRRSKLDRHDFTGIFLGYTATDQNVRYLDLDTGVVKTSHHAAFDEAWYLQPSRPPTAQLLYDMGRCSEEDFIEPRTTLDHPTATYPPMLDDAAYSGDSDLCSTEAARRTHLPLNLFLERYHQQKDDTPDGLSMFSPPRVNATKIHPYQGTVLDPDRRETSKRPAWVEVDEYGISKRDIAQVYISPHPYRDSFEEELDLSTYNDNVPAGGMKFVTRNGRLTIGTMLPSTPAARIYNWRSRCRGAWLIRVDDTDITCLADVHSALDRAVTAGQQKSRLLFSHPEIKHGLTNSGIPQVNLDQLNPRLTFADFPMPTEVPDTLKPRVKAIWNAEESGVLEYVNGMARKLTRGKLLRDEEEWPHWQKSEWAQLDQYDAQGMFGTPVARDSDMAVFRLVWTYVVKELDKRRKARCTCDGSPRSGQARVLDYTYANCVDHTSSRLFYAVAAAENLLVYGADVTNAFGEAPPPKQGFFIQPDAAFRDWWTNKHNQPLPKGHVVPVLAAMQGHPEAPRLWEKHADTILRACGLTPTVHEPCLYSGLIDGERVLFMRQVDDFAVAVPSQRIANILFDMIDERITFPMKRMGLVTLFNGMDIEQTSEYIKVSAATYIKKIGAKYLTDPINLNLLQTKEIKPTPLPNRQTFMRSFLNATGDPDPKAQADLTKRFGFGYRNAIGELIYAMVTCRPDLSYAVVRSSQFSSCPHEVHFQGVRHMLKYLLLTKDDGIYFWRRNPKPNLATVPPPKINSNDHDLHRDGRPLDDSTSISAFVDSDWAGCPRTRRSFTGTCIRLAGGTIAYKSQLHPTVAQSSTEAEFMGACQAGKLILFVRSILWDLGIPQSAATLLYEDNDACTAMANAQKPTTRTRHMDIKYHVLCEWVERDLIKLERVDTTINMADHFTKQLGPTLFHRHIDYIMGHVPPTYSARYHQLTGQPSLDHIETPTVSRLTQYWT</sequence>
<dbReference type="PANTHER" id="PTHR11439">
    <property type="entry name" value="GAG-POL-RELATED RETROTRANSPOSON"/>
    <property type="match status" value="1"/>
</dbReference>
<feature type="region of interest" description="Disordered" evidence="1">
    <location>
        <begin position="375"/>
        <end position="421"/>
    </location>
</feature>
<comment type="caution">
    <text evidence="3">The sequence shown here is derived from an EMBL/GenBank/DDBJ whole genome shotgun (WGS) entry which is preliminary data.</text>
</comment>
<dbReference type="EMBL" id="AGNL01049033">
    <property type="protein sequence ID" value="EJK44929.1"/>
    <property type="molecule type" value="Genomic_DNA"/>
</dbReference>
<dbReference type="Proteomes" id="UP000266841">
    <property type="component" value="Unassembled WGS sequence"/>
</dbReference>